<dbReference type="Proteomes" id="UP000197019">
    <property type="component" value="Chromosome"/>
</dbReference>
<protein>
    <recommendedName>
        <fullName evidence="2">MobA/VirD2-like nuclease domain-containing protein</fullName>
    </recommendedName>
</protein>
<feature type="compositionally biased region" description="Basic and acidic residues" evidence="1">
    <location>
        <begin position="300"/>
        <end position="319"/>
    </location>
</feature>
<name>A0A1Z4C2W5_9GAMM</name>
<proteinExistence type="predicted"/>
<sequence length="367" mass="42370">MIIKSMSRKKATFGQLVDYFEDGRQEEKHTIYNNLFSKNAEDIKAEFTKNATFLAERKNGVYMYHEVLSITKSTKLSEEKQKEILEHIAKKYIQGRAKDNLVYGVLHDDKKDNLHYHFIISSNPVKNAKRHRLSKEEFSQFKKDLERYVLEVYPELEQKQLINKTPGLKKETGEKLSNKGAELKRRTGKTSQRDSLKDRLATVFAESKTKADFFNGLDREQLSIYVNGNTIGILDKASQRKHRLSTLGMLDAFNAISQVIEKAESQKIEPQAQAPANASRKEKVDTRAYRNQQQNSEAKPPADKEPPPKIKPHYDKPAEPELEPESEIELELKPESEMEREIAKRKAQMKKARDQEPDYSKDLSKGK</sequence>
<dbReference type="AlphaFoldDB" id="A0A1Z4C2W5"/>
<reference evidence="3 4" key="1">
    <citation type="submission" date="2017-06" db="EMBL/GenBank/DDBJ databases">
        <title>Genome Sequencing of the methanotroph Methylovulum psychrotolerants str. HV10-M2 isolated from a high-altitude environment.</title>
        <authorList>
            <person name="Mateos-Rivera A."/>
        </authorList>
    </citation>
    <scope>NUCLEOTIDE SEQUENCE [LARGE SCALE GENOMIC DNA]</scope>
    <source>
        <strain evidence="3 4">HV10_M2</strain>
    </source>
</reference>
<keyword evidence="4" id="KW-1185">Reference proteome</keyword>
<feature type="compositionally biased region" description="Basic and acidic residues" evidence="1">
    <location>
        <begin position="330"/>
        <end position="344"/>
    </location>
</feature>
<dbReference type="Pfam" id="PF03432">
    <property type="entry name" value="Relaxase"/>
    <property type="match status" value="1"/>
</dbReference>
<feature type="compositionally biased region" description="Basic and acidic residues" evidence="1">
    <location>
        <begin position="279"/>
        <end position="288"/>
    </location>
</feature>
<dbReference type="Gene3D" id="3.30.930.30">
    <property type="match status" value="1"/>
</dbReference>
<accession>A0A1Z4C2W5</accession>
<dbReference type="EMBL" id="CP022129">
    <property type="protein sequence ID" value="ASF47840.1"/>
    <property type="molecule type" value="Genomic_DNA"/>
</dbReference>
<evidence type="ECO:0000259" key="2">
    <source>
        <dbReference type="Pfam" id="PF03432"/>
    </source>
</evidence>
<feature type="compositionally biased region" description="Acidic residues" evidence="1">
    <location>
        <begin position="320"/>
        <end position="329"/>
    </location>
</feature>
<feature type="region of interest" description="Disordered" evidence="1">
    <location>
        <begin position="265"/>
        <end position="367"/>
    </location>
</feature>
<dbReference type="InterPro" id="IPR005094">
    <property type="entry name" value="Endonuclease_MobA/VirD2"/>
</dbReference>
<feature type="region of interest" description="Disordered" evidence="1">
    <location>
        <begin position="167"/>
        <end position="194"/>
    </location>
</feature>
<evidence type="ECO:0000313" key="3">
    <source>
        <dbReference type="EMBL" id="ASF47840.1"/>
    </source>
</evidence>
<feature type="compositionally biased region" description="Basic and acidic residues" evidence="1">
    <location>
        <begin position="168"/>
        <end position="194"/>
    </location>
</feature>
<feature type="domain" description="MobA/VirD2-like nuclease" evidence="2">
    <location>
        <begin position="19"/>
        <end position="143"/>
    </location>
</feature>
<gene>
    <name evidence="3" type="ORF">CEK71_18185</name>
</gene>
<dbReference type="KEGG" id="mpsy:CEK71_18185"/>
<dbReference type="OrthoDB" id="7833483at2"/>
<evidence type="ECO:0000313" key="4">
    <source>
        <dbReference type="Proteomes" id="UP000197019"/>
    </source>
</evidence>
<evidence type="ECO:0000256" key="1">
    <source>
        <dbReference type="SAM" id="MobiDB-lite"/>
    </source>
</evidence>
<feature type="compositionally biased region" description="Basic and acidic residues" evidence="1">
    <location>
        <begin position="351"/>
        <end position="367"/>
    </location>
</feature>
<organism evidence="3 4">
    <name type="scientific">Methylovulum psychrotolerans</name>
    <dbReference type="NCBI Taxonomy" id="1704499"/>
    <lineage>
        <taxon>Bacteria</taxon>
        <taxon>Pseudomonadati</taxon>
        <taxon>Pseudomonadota</taxon>
        <taxon>Gammaproteobacteria</taxon>
        <taxon>Methylococcales</taxon>
        <taxon>Methylococcaceae</taxon>
        <taxon>Methylovulum</taxon>
    </lineage>
</organism>